<dbReference type="GeneID" id="116296070"/>
<feature type="compositionally biased region" description="Low complexity" evidence="1">
    <location>
        <begin position="197"/>
        <end position="206"/>
    </location>
</feature>
<dbReference type="FunCoup" id="A0A6P8I4Q6">
    <property type="interactions" value="1838"/>
</dbReference>
<gene>
    <name evidence="3" type="primary">LOC116296070</name>
</gene>
<organism evidence="2 3">
    <name type="scientific">Actinia tenebrosa</name>
    <name type="common">Australian red waratah sea anemone</name>
    <dbReference type="NCBI Taxonomy" id="6105"/>
    <lineage>
        <taxon>Eukaryota</taxon>
        <taxon>Metazoa</taxon>
        <taxon>Cnidaria</taxon>
        <taxon>Anthozoa</taxon>
        <taxon>Hexacorallia</taxon>
        <taxon>Actiniaria</taxon>
        <taxon>Actiniidae</taxon>
        <taxon>Actinia</taxon>
    </lineage>
</organism>
<dbReference type="Pfam" id="PF10199">
    <property type="entry name" value="Adaptin_binding"/>
    <property type="match status" value="1"/>
</dbReference>
<reference evidence="3" key="1">
    <citation type="submission" date="2025-08" db="UniProtKB">
        <authorList>
            <consortium name="RefSeq"/>
        </authorList>
    </citation>
    <scope>IDENTIFICATION</scope>
    <source>
        <tissue evidence="3">Tentacle</tissue>
    </source>
</reference>
<dbReference type="InterPro" id="IPR019341">
    <property type="entry name" value="Alpha/Gamma-adaptin-bd_p34"/>
</dbReference>
<proteinExistence type="predicted"/>
<dbReference type="PANTHER" id="PTHR14659">
    <property type="entry name" value="ALPHA- AND GAMMA-ADAPTIN-BINDING PROTEIN P34"/>
    <property type="match status" value="1"/>
</dbReference>
<dbReference type="PANTHER" id="PTHR14659:SF1">
    <property type="entry name" value="ALPHA- AND GAMMA-ADAPTIN-BINDING PROTEIN P34"/>
    <property type="match status" value="1"/>
</dbReference>
<evidence type="ECO:0000256" key="1">
    <source>
        <dbReference type="SAM" id="MobiDB-lite"/>
    </source>
</evidence>
<keyword evidence="2" id="KW-1185">Reference proteome</keyword>
<feature type="compositionally biased region" description="Polar residues" evidence="1">
    <location>
        <begin position="214"/>
        <end position="224"/>
    </location>
</feature>
<dbReference type="Proteomes" id="UP000515163">
    <property type="component" value="Unplaced"/>
</dbReference>
<name>A0A6P8I4Q6_ACTTE</name>
<accession>A0A6P8I4Q6</accession>
<evidence type="ECO:0000313" key="2">
    <source>
        <dbReference type="Proteomes" id="UP000515163"/>
    </source>
</evidence>
<dbReference type="Gene3D" id="3.40.50.11960">
    <property type="match status" value="1"/>
</dbReference>
<sequence>MADEVGRVLILSFTSNLGSLDAIKQIHGNEGLPNLISLSQHLDCYPWTISNKYFKTVVHLCHCKSMSSLSAVKASLMQSSELCFESIILVFNQEQKESLNDATTWMDYVETQNASVQLLLNAGKEDVAANNDQGLTQKEVLEWCLKYSFELVELKPNEEDQQDAGEFGEQTGFPRVIQALNCGEWPNIKLRSESKGKNQSSSSGSSTDDAKSNALDSKTCSNGNGHACSKTDEEKSTRKLMDCSRLTDDETDLLQRLGNDDPDGESFDELFTKLKDMKDRASTLPDEQRKSYAEQVAIAFWKAMGGEEDEISGLDDSD</sequence>
<dbReference type="AlphaFoldDB" id="A0A6P8I4Q6"/>
<dbReference type="KEGG" id="aten:116296070"/>
<evidence type="ECO:0000313" key="3">
    <source>
        <dbReference type="RefSeq" id="XP_031559882.1"/>
    </source>
</evidence>
<dbReference type="RefSeq" id="XP_031559882.1">
    <property type="nucleotide sequence ID" value="XM_031704022.1"/>
</dbReference>
<feature type="region of interest" description="Disordered" evidence="1">
    <location>
        <begin position="191"/>
        <end position="234"/>
    </location>
</feature>
<dbReference type="OrthoDB" id="1741717at2759"/>
<protein>
    <submittedName>
        <fullName evidence="3">Alpha- and gamma-adaptin-binding protein p34-like</fullName>
    </submittedName>
</protein>
<dbReference type="InParanoid" id="A0A6P8I4Q6"/>